<evidence type="ECO:0000256" key="5">
    <source>
        <dbReference type="ARBA" id="ARBA00022741"/>
    </source>
</evidence>
<evidence type="ECO:0000256" key="4">
    <source>
        <dbReference type="ARBA" id="ARBA00022679"/>
    </source>
</evidence>
<evidence type="ECO:0000259" key="9">
    <source>
        <dbReference type="PROSITE" id="PS50109"/>
    </source>
</evidence>
<gene>
    <name evidence="10" type="ORF">SAMN04488514_1117</name>
</gene>
<sequence length="406" mass="46372">MVGITNTYESRTEDKTRLLLKFNYVSSILSVLFAFLCIYFLNIHGPIPYVFFLYSIFNLLNSLVFKKHGNLTVMALTTTLLSLVSTFIITIYSGGINSPFIFILSIIVLAGYVSTRFFGKVYLYIVLMIIILIYVMGFFQLDFITNQIPSESQNIFSLASVLFGVYLLGNIFGRDLIKAHHKLYKSKSELENRIVEKEMLLREVHHRVKNNLQTISSLLNLQSKYSANEQVKELLGSCQTRVLSMAMIHEMLYMKDNLSKIDFKPYVQELVKYLMKSANKKNVNISVNIDIPDIMLGIDTAIPLGLLINEAVTNSLKYGYDKNDVGQIDIILKKQEDMGMYTLEISDDGVGFSHKLDFKKANSLGLKLIHNLARQLRSSIERDFSKKGTNYSISFQDKDKHFKPTT</sequence>
<dbReference type="OrthoDB" id="9767435at2"/>
<keyword evidence="8" id="KW-0472">Membrane</keyword>
<dbReference type="Proteomes" id="UP000199440">
    <property type="component" value="Unassembled WGS sequence"/>
</dbReference>
<dbReference type="Gene3D" id="3.30.565.10">
    <property type="entry name" value="Histidine kinase-like ATPase, C-terminal domain"/>
    <property type="match status" value="1"/>
</dbReference>
<dbReference type="SUPFAM" id="SSF55874">
    <property type="entry name" value="ATPase domain of HSP90 chaperone/DNA topoisomerase II/histidine kinase"/>
    <property type="match status" value="1"/>
</dbReference>
<keyword evidence="4" id="KW-0808">Transferase</keyword>
<evidence type="ECO:0000256" key="1">
    <source>
        <dbReference type="ARBA" id="ARBA00000085"/>
    </source>
</evidence>
<protein>
    <recommendedName>
        <fullName evidence="2">histidine kinase</fullName>
        <ecNumber evidence="2">2.7.13.3</ecNumber>
    </recommendedName>
</protein>
<evidence type="ECO:0000313" key="11">
    <source>
        <dbReference type="Proteomes" id="UP000199440"/>
    </source>
</evidence>
<feature type="transmembrane region" description="Helical" evidence="8">
    <location>
        <begin position="47"/>
        <end position="64"/>
    </location>
</feature>
<dbReference type="PANTHER" id="PTHR41523">
    <property type="entry name" value="TWO-COMPONENT SYSTEM SENSOR PROTEIN"/>
    <property type="match status" value="1"/>
</dbReference>
<evidence type="ECO:0000256" key="2">
    <source>
        <dbReference type="ARBA" id="ARBA00012438"/>
    </source>
</evidence>
<dbReference type="AlphaFoldDB" id="A0A1G9UF94"/>
<dbReference type="InterPro" id="IPR036890">
    <property type="entry name" value="HATPase_C_sf"/>
</dbReference>
<keyword evidence="5" id="KW-0547">Nucleotide-binding</keyword>
<keyword evidence="6 10" id="KW-0418">Kinase</keyword>
<dbReference type="EMBL" id="FNGV01000011">
    <property type="protein sequence ID" value="SDM58568.1"/>
    <property type="molecule type" value="Genomic_DNA"/>
</dbReference>
<dbReference type="InterPro" id="IPR011495">
    <property type="entry name" value="Sig_transdc_His_kin_sub2_dim/P"/>
</dbReference>
<organism evidence="10 11">
    <name type="scientific">Kriegella aquimaris</name>
    <dbReference type="NCBI Taxonomy" id="192904"/>
    <lineage>
        <taxon>Bacteria</taxon>
        <taxon>Pseudomonadati</taxon>
        <taxon>Bacteroidota</taxon>
        <taxon>Flavobacteriia</taxon>
        <taxon>Flavobacteriales</taxon>
        <taxon>Flavobacteriaceae</taxon>
        <taxon>Kriegella</taxon>
    </lineage>
</organism>
<comment type="catalytic activity">
    <reaction evidence="1">
        <text>ATP + protein L-histidine = ADP + protein N-phospho-L-histidine.</text>
        <dbReference type="EC" id="2.7.13.3"/>
    </reaction>
</comment>
<proteinExistence type="predicted"/>
<dbReference type="SMART" id="SM00387">
    <property type="entry name" value="HATPase_c"/>
    <property type="match status" value="1"/>
</dbReference>
<feature type="transmembrane region" description="Helical" evidence="8">
    <location>
        <begin position="121"/>
        <end position="141"/>
    </location>
</feature>
<keyword evidence="8" id="KW-1133">Transmembrane helix</keyword>
<dbReference type="Pfam" id="PF07568">
    <property type="entry name" value="HisKA_2"/>
    <property type="match status" value="1"/>
</dbReference>
<reference evidence="10 11" key="1">
    <citation type="submission" date="2016-10" db="EMBL/GenBank/DDBJ databases">
        <authorList>
            <person name="de Groot N.N."/>
        </authorList>
    </citation>
    <scope>NUCLEOTIDE SEQUENCE [LARGE SCALE GENOMIC DNA]</scope>
    <source>
        <strain evidence="10 11">DSM 19886</strain>
    </source>
</reference>
<evidence type="ECO:0000256" key="6">
    <source>
        <dbReference type="ARBA" id="ARBA00022777"/>
    </source>
</evidence>
<keyword evidence="3" id="KW-0597">Phosphoprotein</keyword>
<evidence type="ECO:0000313" key="10">
    <source>
        <dbReference type="EMBL" id="SDM58568.1"/>
    </source>
</evidence>
<dbReference type="Gene3D" id="3.30.450.20">
    <property type="entry name" value="PAS domain"/>
    <property type="match status" value="1"/>
</dbReference>
<dbReference type="InterPro" id="IPR005467">
    <property type="entry name" value="His_kinase_dom"/>
</dbReference>
<dbReference type="GO" id="GO:0004673">
    <property type="term" value="F:protein histidine kinase activity"/>
    <property type="evidence" value="ECO:0007669"/>
    <property type="project" value="UniProtKB-EC"/>
</dbReference>
<dbReference type="InterPro" id="IPR003594">
    <property type="entry name" value="HATPase_dom"/>
</dbReference>
<feature type="domain" description="Histidine kinase" evidence="9">
    <location>
        <begin position="203"/>
        <end position="399"/>
    </location>
</feature>
<feature type="transmembrane region" description="Helical" evidence="8">
    <location>
        <begin position="71"/>
        <end position="92"/>
    </location>
</feature>
<dbReference type="PANTHER" id="PTHR41523:SF8">
    <property type="entry name" value="ETHYLENE RESPONSE SENSOR PROTEIN"/>
    <property type="match status" value="1"/>
</dbReference>
<evidence type="ECO:0000256" key="8">
    <source>
        <dbReference type="SAM" id="Phobius"/>
    </source>
</evidence>
<keyword evidence="11" id="KW-1185">Reference proteome</keyword>
<feature type="transmembrane region" description="Helical" evidence="8">
    <location>
        <begin position="153"/>
        <end position="173"/>
    </location>
</feature>
<evidence type="ECO:0000256" key="3">
    <source>
        <dbReference type="ARBA" id="ARBA00022553"/>
    </source>
</evidence>
<accession>A0A1G9UF94</accession>
<keyword evidence="8" id="KW-0812">Transmembrane</keyword>
<feature type="transmembrane region" description="Helical" evidence="8">
    <location>
        <begin position="98"/>
        <end position="114"/>
    </location>
</feature>
<keyword evidence="7" id="KW-0067">ATP-binding</keyword>
<dbReference type="EC" id="2.7.13.3" evidence="2"/>
<name>A0A1G9UF94_9FLAO</name>
<dbReference type="PROSITE" id="PS50109">
    <property type="entry name" value="HIS_KIN"/>
    <property type="match status" value="1"/>
</dbReference>
<dbReference type="STRING" id="192904.SAMN04488514_1117"/>
<dbReference type="GO" id="GO:0005524">
    <property type="term" value="F:ATP binding"/>
    <property type="evidence" value="ECO:0007669"/>
    <property type="project" value="UniProtKB-KW"/>
</dbReference>
<evidence type="ECO:0000256" key="7">
    <source>
        <dbReference type="ARBA" id="ARBA00022840"/>
    </source>
</evidence>
<dbReference type="Pfam" id="PF02518">
    <property type="entry name" value="HATPase_c"/>
    <property type="match status" value="1"/>
</dbReference>
<feature type="transmembrane region" description="Helical" evidence="8">
    <location>
        <begin position="21"/>
        <end position="41"/>
    </location>
</feature>